<reference evidence="3" key="2">
    <citation type="submission" date="2020-09" db="EMBL/GenBank/DDBJ databases">
        <authorList>
            <person name="Sun Q."/>
            <person name="Zhou Y."/>
        </authorList>
    </citation>
    <scope>NUCLEOTIDE SEQUENCE</scope>
    <source>
        <strain evidence="3">CGMCC 4.7398</strain>
    </source>
</reference>
<evidence type="ECO:0000256" key="1">
    <source>
        <dbReference type="SAM" id="MobiDB-lite"/>
    </source>
</evidence>
<dbReference type="Proteomes" id="UP000627369">
    <property type="component" value="Unassembled WGS sequence"/>
</dbReference>
<evidence type="ECO:0000256" key="2">
    <source>
        <dbReference type="SAM" id="SignalP"/>
    </source>
</evidence>
<feature type="signal peptide" evidence="2">
    <location>
        <begin position="1"/>
        <end position="31"/>
    </location>
</feature>
<organism evidence="3 4">
    <name type="scientific">Promicromonospora soli</name>
    <dbReference type="NCBI Taxonomy" id="2035533"/>
    <lineage>
        <taxon>Bacteria</taxon>
        <taxon>Bacillati</taxon>
        <taxon>Actinomycetota</taxon>
        <taxon>Actinomycetes</taxon>
        <taxon>Micrococcales</taxon>
        <taxon>Promicromonosporaceae</taxon>
        <taxon>Promicromonospora</taxon>
    </lineage>
</organism>
<dbReference type="EMBL" id="BNAS01000007">
    <property type="protein sequence ID" value="GHH78529.1"/>
    <property type="molecule type" value="Genomic_DNA"/>
</dbReference>
<feature type="compositionally biased region" description="Pro residues" evidence="1">
    <location>
        <begin position="57"/>
        <end position="77"/>
    </location>
</feature>
<gene>
    <name evidence="3" type="ORF">GCM10017772_42120</name>
</gene>
<evidence type="ECO:0000313" key="3">
    <source>
        <dbReference type="EMBL" id="GHH78529.1"/>
    </source>
</evidence>
<reference evidence="3" key="1">
    <citation type="journal article" date="2014" name="Int. J. Syst. Evol. Microbiol.">
        <title>Complete genome sequence of Corynebacterium casei LMG S-19264T (=DSM 44701T), isolated from a smear-ripened cheese.</title>
        <authorList>
            <consortium name="US DOE Joint Genome Institute (JGI-PGF)"/>
            <person name="Walter F."/>
            <person name="Albersmeier A."/>
            <person name="Kalinowski J."/>
            <person name="Ruckert C."/>
        </authorList>
    </citation>
    <scope>NUCLEOTIDE SEQUENCE</scope>
    <source>
        <strain evidence="3">CGMCC 4.7398</strain>
    </source>
</reference>
<feature type="chain" id="PRO_5037702367" description="Secreted protein" evidence="2">
    <location>
        <begin position="32"/>
        <end position="113"/>
    </location>
</feature>
<evidence type="ECO:0008006" key="5">
    <source>
        <dbReference type="Google" id="ProtNLM"/>
    </source>
</evidence>
<protein>
    <recommendedName>
        <fullName evidence="5">Secreted protein</fullName>
    </recommendedName>
</protein>
<dbReference type="AlphaFoldDB" id="A0A919G6A2"/>
<evidence type="ECO:0000313" key="4">
    <source>
        <dbReference type="Proteomes" id="UP000627369"/>
    </source>
</evidence>
<keyword evidence="2" id="KW-0732">Signal</keyword>
<proteinExistence type="predicted"/>
<name>A0A919G6A2_9MICO</name>
<feature type="region of interest" description="Disordered" evidence="1">
    <location>
        <begin position="44"/>
        <end position="85"/>
    </location>
</feature>
<accession>A0A919G6A2</accession>
<sequence length="113" mass="11033">MIRGFRAIGRSAVAVAISAGLVCAAATGASATVLSDGDMPTAHLISAPTTATDPVPIDAPVPPADLPSPEPELPTPELPDDTGLLDGLVSTVTDTLSGLLAAILGLLGGVAPE</sequence>
<keyword evidence="4" id="KW-1185">Reference proteome</keyword>
<comment type="caution">
    <text evidence="3">The sequence shown here is derived from an EMBL/GenBank/DDBJ whole genome shotgun (WGS) entry which is preliminary data.</text>
</comment>